<gene>
    <name evidence="1" type="ORF">H0H26_03950</name>
</gene>
<dbReference type="EMBL" id="CP059075">
    <property type="protein sequence ID" value="QRE04755.1"/>
    <property type="molecule type" value="Genomic_DNA"/>
</dbReference>
<dbReference type="RefSeq" id="WP_063742880.1">
    <property type="nucleotide sequence ID" value="NZ_CP059075.1"/>
</dbReference>
<name>A0A7U2NGX8_FLAPS</name>
<reference evidence="1 2" key="1">
    <citation type="submission" date="2020-07" db="EMBL/GenBank/DDBJ databases">
        <title>Genomic characterization of Flavobacterium psychrophilum strains.</title>
        <authorList>
            <person name="Castillo D."/>
            <person name="Jorgensen J."/>
            <person name="Middelboe M."/>
        </authorList>
    </citation>
    <scope>NUCLEOTIDE SEQUENCE [LARGE SCALE GENOMIC DNA]</scope>
    <source>
        <strain evidence="1 2">FPS-R7</strain>
    </source>
</reference>
<accession>A0A7U2NGX8</accession>
<dbReference type="AlphaFoldDB" id="A0A7U2NGX8"/>
<organism evidence="1 2">
    <name type="scientific">Flavobacterium psychrophilum</name>
    <dbReference type="NCBI Taxonomy" id="96345"/>
    <lineage>
        <taxon>Bacteria</taxon>
        <taxon>Pseudomonadati</taxon>
        <taxon>Bacteroidota</taxon>
        <taxon>Flavobacteriia</taxon>
        <taxon>Flavobacteriales</taxon>
        <taxon>Flavobacteriaceae</taxon>
        <taxon>Flavobacterium</taxon>
    </lineage>
</organism>
<evidence type="ECO:0000313" key="1">
    <source>
        <dbReference type="EMBL" id="QRE04755.1"/>
    </source>
</evidence>
<evidence type="ECO:0000313" key="2">
    <source>
        <dbReference type="Proteomes" id="UP000596329"/>
    </source>
</evidence>
<dbReference type="Proteomes" id="UP000596329">
    <property type="component" value="Chromosome"/>
</dbReference>
<proteinExistence type="predicted"/>
<protein>
    <submittedName>
        <fullName evidence="1">Uncharacterized protein</fullName>
    </submittedName>
</protein>
<sequence>MTAKEKLIDFLKEKNIEIINSIETKLGDDEIQYAVDFIEKLNTISTHRITKIGHTEQGDFFVNCETGFTHFK</sequence>